<dbReference type="PANTHER" id="PTHR43784">
    <property type="entry name" value="GDSL-LIKE LIPASE/ACYLHYDROLASE, PUTATIVE (AFU_ORTHOLOGUE AFUA_2G00820)-RELATED"/>
    <property type="match status" value="1"/>
</dbReference>
<keyword evidence="3" id="KW-1185">Reference proteome</keyword>
<dbReference type="CDD" id="cd01832">
    <property type="entry name" value="SGNH_hydrolase_like_1"/>
    <property type="match status" value="1"/>
</dbReference>
<dbReference type="PANTHER" id="PTHR43784:SF2">
    <property type="entry name" value="GDSL-LIKE LIPASE_ACYLHYDROLASE, PUTATIVE (AFU_ORTHOLOGUE AFUA_2G00820)-RELATED"/>
    <property type="match status" value="1"/>
</dbReference>
<dbReference type="AlphaFoldDB" id="A0A8J7WXW3"/>
<dbReference type="Gene3D" id="3.40.50.1110">
    <property type="entry name" value="SGNH hydrolase"/>
    <property type="match status" value="1"/>
</dbReference>
<dbReference type="InterPro" id="IPR053140">
    <property type="entry name" value="GDSL_Rv0518-like"/>
</dbReference>
<name>A0A8J7WXW3_9ACTN</name>
<evidence type="ECO:0000313" key="3">
    <source>
        <dbReference type="Proteomes" id="UP000677913"/>
    </source>
</evidence>
<dbReference type="Proteomes" id="UP000677913">
    <property type="component" value="Unassembled WGS sequence"/>
</dbReference>
<protein>
    <submittedName>
        <fullName evidence="2">SGNH/GDSL hydrolase family protein</fullName>
    </submittedName>
</protein>
<reference evidence="2" key="1">
    <citation type="submission" date="2021-04" db="EMBL/GenBank/DDBJ databases">
        <title>Genome based classification of Actinospica acidithermotolerans sp. nov., an actinobacterium isolated from an Indonesian hot spring.</title>
        <authorList>
            <person name="Kusuma A.B."/>
            <person name="Putra K.E."/>
            <person name="Nafisah S."/>
            <person name="Loh J."/>
            <person name="Nouioui I."/>
            <person name="Goodfellow M."/>
        </authorList>
    </citation>
    <scope>NUCLEOTIDE SEQUENCE</scope>
    <source>
        <strain evidence="2">DSM 45618</strain>
    </source>
</reference>
<accession>A0A8J7WXW3</accession>
<comment type="caution">
    <text evidence="2">The sequence shown here is derived from an EMBL/GenBank/DDBJ whole genome shotgun (WGS) entry which is preliminary data.</text>
</comment>
<proteinExistence type="predicted"/>
<feature type="domain" description="SGNH hydrolase-type esterase" evidence="1">
    <location>
        <begin position="41"/>
        <end position="218"/>
    </location>
</feature>
<dbReference type="EMBL" id="JAGSXH010000321">
    <property type="protein sequence ID" value="MBS2967114.1"/>
    <property type="molecule type" value="Genomic_DNA"/>
</dbReference>
<dbReference type="InterPro" id="IPR013830">
    <property type="entry name" value="SGNH_hydro"/>
</dbReference>
<dbReference type="RefSeq" id="WP_211472808.1">
    <property type="nucleotide sequence ID" value="NZ_JAGSXH010000321.1"/>
</dbReference>
<dbReference type="Pfam" id="PF13472">
    <property type="entry name" value="Lipase_GDSL_2"/>
    <property type="match status" value="1"/>
</dbReference>
<dbReference type="GO" id="GO:0016787">
    <property type="term" value="F:hydrolase activity"/>
    <property type="evidence" value="ECO:0007669"/>
    <property type="project" value="UniProtKB-KW"/>
</dbReference>
<evidence type="ECO:0000259" key="1">
    <source>
        <dbReference type="Pfam" id="PF13472"/>
    </source>
</evidence>
<evidence type="ECO:0000313" key="2">
    <source>
        <dbReference type="EMBL" id="MBS2967114.1"/>
    </source>
</evidence>
<gene>
    <name evidence="2" type="ORF">KGA66_29045</name>
</gene>
<keyword evidence="2" id="KW-0378">Hydrolase</keyword>
<dbReference type="SUPFAM" id="SSF52266">
    <property type="entry name" value="SGNH hydrolase"/>
    <property type="match status" value="1"/>
</dbReference>
<dbReference type="InterPro" id="IPR036514">
    <property type="entry name" value="SGNH_hydro_sf"/>
</dbReference>
<sequence length="238" mass="24593">MTGEDAGTAGVYGAEAADPFCLRAGEARALLRGHPWRRFAVLGDSIARGVGDAVAGYPQAPLADRVAALLAAEQPALGYLNLGERGLRTRQVRERQLGAALAFAPDLALLVCGANDALRPGYERRAEAVDADAAAIVRALQGAGALVVTFSVFVWSSYPGLPVWLTPPPAERMAWLGRRAAALAAELGTVHVDLAGHPAAGCRDMVSADGLHSSARGQSIAAAETVRRLGARVRAAAG</sequence>
<organism evidence="2 3">
    <name type="scientific">Actinocrinis puniceicyclus</name>
    <dbReference type="NCBI Taxonomy" id="977794"/>
    <lineage>
        <taxon>Bacteria</taxon>
        <taxon>Bacillati</taxon>
        <taxon>Actinomycetota</taxon>
        <taxon>Actinomycetes</taxon>
        <taxon>Catenulisporales</taxon>
        <taxon>Actinospicaceae</taxon>
        <taxon>Actinocrinis</taxon>
    </lineage>
</organism>